<proteinExistence type="predicted"/>
<keyword evidence="3" id="KW-0804">Transcription</keyword>
<dbReference type="InterPro" id="IPR036388">
    <property type="entry name" value="WH-like_DNA-bd_sf"/>
</dbReference>
<keyword evidence="2" id="KW-0238">DNA-binding</keyword>
<sequence>MKDPAAPAVELIDCSNEAKLLSERACSAIRQDILSCALEPAATLTESALTARYGIGKATCRVALQRLAQEGFVRIVPRQGYVVTPITLKDVEEVFALRLELEPLSARLAAGKANIELLERLERACRNDDTSLGISSRIGIFMDANAAFHMAIAECSGNTRLVRMLGGLLNEMARLVALGFGVQNTKPEIRHDHTSMITALASGDGKRAEQIAHRHVATFRDMTMEKVMASLRDTHAGAPIVPLRGTR</sequence>
<dbReference type="STRING" id="60547.GCA_000751215_00641"/>
<reference evidence="5 6" key="1">
    <citation type="submission" date="2014-03" db="EMBL/GenBank/DDBJ databases">
        <title>Draft Genome Sequences of Four Burkholderia Strains.</title>
        <authorList>
            <person name="Liu X.Y."/>
            <person name="Li C.X."/>
            <person name="Xu J.H."/>
        </authorList>
    </citation>
    <scope>NUCLEOTIDE SEQUENCE [LARGE SCALE GENOMIC DNA]</scope>
    <source>
        <strain evidence="5 6">DSM 50014</strain>
    </source>
</reference>
<dbReference type="InterPro" id="IPR036390">
    <property type="entry name" value="WH_DNA-bd_sf"/>
</dbReference>
<dbReference type="InterPro" id="IPR011711">
    <property type="entry name" value="GntR_C"/>
</dbReference>
<organism evidence="5 6">
    <name type="scientific">Caballeronia glathei</name>
    <dbReference type="NCBI Taxonomy" id="60547"/>
    <lineage>
        <taxon>Bacteria</taxon>
        <taxon>Pseudomonadati</taxon>
        <taxon>Pseudomonadota</taxon>
        <taxon>Betaproteobacteria</taxon>
        <taxon>Burkholderiales</taxon>
        <taxon>Burkholderiaceae</taxon>
        <taxon>Caballeronia</taxon>
    </lineage>
</organism>
<feature type="domain" description="HTH gntR-type" evidence="4">
    <location>
        <begin position="19"/>
        <end position="86"/>
    </location>
</feature>
<evidence type="ECO:0000313" key="5">
    <source>
        <dbReference type="EMBL" id="KDR42593.1"/>
    </source>
</evidence>
<keyword evidence="6" id="KW-1185">Reference proteome</keyword>
<evidence type="ECO:0000256" key="3">
    <source>
        <dbReference type="ARBA" id="ARBA00023163"/>
    </source>
</evidence>
<comment type="caution">
    <text evidence="5">The sequence shown here is derived from an EMBL/GenBank/DDBJ whole genome shotgun (WGS) entry which is preliminary data.</text>
</comment>
<dbReference type="PANTHER" id="PTHR43537:SF45">
    <property type="entry name" value="GNTR FAMILY REGULATORY PROTEIN"/>
    <property type="match status" value="1"/>
</dbReference>
<dbReference type="SMART" id="SM00895">
    <property type="entry name" value="FCD"/>
    <property type="match status" value="1"/>
</dbReference>
<evidence type="ECO:0000256" key="2">
    <source>
        <dbReference type="ARBA" id="ARBA00023125"/>
    </source>
</evidence>
<dbReference type="SUPFAM" id="SSF48008">
    <property type="entry name" value="GntR ligand-binding domain-like"/>
    <property type="match status" value="1"/>
</dbReference>
<keyword evidence="1" id="KW-0805">Transcription regulation</keyword>
<dbReference type="SUPFAM" id="SSF46785">
    <property type="entry name" value="Winged helix' DNA-binding domain"/>
    <property type="match status" value="1"/>
</dbReference>
<dbReference type="PANTHER" id="PTHR43537">
    <property type="entry name" value="TRANSCRIPTIONAL REGULATOR, GNTR FAMILY"/>
    <property type="match status" value="1"/>
</dbReference>
<dbReference type="InterPro" id="IPR008920">
    <property type="entry name" value="TF_FadR/GntR_C"/>
</dbReference>
<evidence type="ECO:0000256" key="1">
    <source>
        <dbReference type="ARBA" id="ARBA00023015"/>
    </source>
</evidence>
<gene>
    <name evidence="5" type="ORF">BG61_08435</name>
</gene>
<dbReference type="Pfam" id="PF00392">
    <property type="entry name" value="GntR"/>
    <property type="match status" value="1"/>
</dbReference>
<dbReference type="AlphaFoldDB" id="A0A069PPI1"/>
<evidence type="ECO:0000259" key="4">
    <source>
        <dbReference type="PROSITE" id="PS50949"/>
    </source>
</evidence>
<dbReference type="RefSeq" id="WP_035925702.1">
    <property type="nucleotide sequence ID" value="NZ_CADFFX010000021.1"/>
</dbReference>
<accession>A0A069PPI1</accession>
<dbReference type="Gene3D" id="1.20.120.530">
    <property type="entry name" value="GntR ligand-binding domain-like"/>
    <property type="match status" value="1"/>
</dbReference>
<evidence type="ECO:0000313" key="6">
    <source>
        <dbReference type="Proteomes" id="UP000027466"/>
    </source>
</evidence>
<protein>
    <submittedName>
        <fullName evidence="5">GntR family transcriptional regulator</fullName>
    </submittedName>
</protein>
<name>A0A069PPI1_9BURK</name>
<dbReference type="EMBL" id="JFHC01000015">
    <property type="protein sequence ID" value="KDR42593.1"/>
    <property type="molecule type" value="Genomic_DNA"/>
</dbReference>
<dbReference type="GO" id="GO:0003700">
    <property type="term" value="F:DNA-binding transcription factor activity"/>
    <property type="evidence" value="ECO:0007669"/>
    <property type="project" value="InterPro"/>
</dbReference>
<dbReference type="InterPro" id="IPR000524">
    <property type="entry name" value="Tscrpt_reg_HTH_GntR"/>
</dbReference>
<dbReference type="Pfam" id="PF07729">
    <property type="entry name" value="FCD"/>
    <property type="match status" value="1"/>
</dbReference>
<dbReference type="Proteomes" id="UP000027466">
    <property type="component" value="Unassembled WGS sequence"/>
</dbReference>
<dbReference type="PROSITE" id="PS50949">
    <property type="entry name" value="HTH_GNTR"/>
    <property type="match status" value="1"/>
</dbReference>
<dbReference type="SMART" id="SM00345">
    <property type="entry name" value="HTH_GNTR"/>
    <property type="match status" value="1"/>
</dbReference>
<dbReference type="Gene3D" id="1.10.10.10">
    <property type="entry name" value="Winged helix-like DNA-binding domain superfamily/Winged helix DNA-binding domain"/>
    <property type="match status" value="1"/>
</dbReference>
<dbReference type="GO" id="GO:0003677">
    <property type="term" value="F:DNA binding"/>
    <property type="evidence" value="ECO:0007669"/>
    <property type="project" value="UniProtKB-KW"/>
</dbReference>